<protein>
    <submittedName>
        <fullName evidence="1">Uncharacterized protein</fullName>
    </submittedName>
</protein>
<dbReference type="Proteomes" id="UP000693946">
    <property type="component" value="Linkage Group LG15"/>
</dbReference>
<sequence length="164" mass="18093">MTALLLAHKQILGNVGSVIEGANDSCDRWDSPHCGAVKHFDNIHIEYMVHSFCVLDELVDTQTVVSVISDALKSSYPSFTVSTDQVETSEVIIIIIDCLRTEVETDDEQSGTHLTPPSSARSAAAHEFLMYNVDTVDFSENPKPDSIFLRGWSVLRLIGPDAER</sequence>
<organism evidence="1 2">
    <name type="scientific">Solea senegalensis</name>
    <name type="common">Senegalese sole</name>
    <dbReference type="NCBI Taxonomy" id="28829"/>
    <lineage>
        <taxon>Eukaryota</taxon>
        <taxon>Metazoa</taxon>
        <taxon>Chordata</taxon>
        <taxon>Craniata</taxon>
        <taxon>Vertebrata</taxon>
        <taxon>Euteleostomi</taxon>
        <taxon>Actinopterygii</taxon>
        <taxon>Neopterygii</taxon>
        <taxon>Teleostei</taxon>
        <taxon>Neoteleostei</taxon>
        <taxon>Acanthomorphata</taxon>
        <taxon>Carangaria</taxon>
        <taxon>Pleuronectiformes</taxon>
        <taxon>Pleuronectoidei</taxon>
        <taxon>Soleidae</taxon>
        <taxon>Solea</taxon>
    </lineage>
</organism>
<dbReference type="EMBL" id="JAGKHQ010000007">
    <property type="protein sequence ID" value="KAG7512672.1"/>
    <property type="molecule type" value="Genomic_DNA"/>
</dbReference>
<comment type="caution">
    <text evidence="1">The sequence shown here is derived from an EMBL/GenBank/DDBJ whole genome shotgun (WGS) entry which is preliminary data.</text>
</comment>
<gene>
    <name evidence="1" type="ORF">JOB18_036721</name>
</gene>
<name>A0AAV6S829_SOLSE</name>
<keyword evidence="2" id="KW-1185">Reference proteome</keyword>
<evidence type="ECO:0000313" key="2">
    <source>
        <dbReference type="Proteomes" id="UP000693946"/>
    </source>
</evidence>
<dbReference type="AlphaFoldDB" id="A0AAV6S829"/>
<evidence type="ECO:0000313" key="1">
    <source>
        <dbReference type="EMBL" id="KAG7512672.1"/>
    </source>
</evidence>
<proteinExistence type="predicted"/>
<reference evidence="1 2" key="1">
    <citation type="journal article" date="2021" name="Sci. Rep.">
        <title>Chromosome anchoring in Senegalese sole (Solea senegalensis) reveals sex-associated markers and genome rearrangements in flatfish.</title>
        <authorList>
            <person name="Guerrero-Cozar I."/>
            <person name="Gomez-Garrido J."/>
            <person name="Berbel C."/>
            <person name="Martinez-Blanch J.F."/>
            <person name="Alioto T."/>
            <person name="Claros M.G."/>
            <person name="Gagnaire P.A."/>
            <person name="Manchado M."/>
        </authorList>
    </citation>
    <scope>NUCLEOTIDE SEQUENCE [LARGE SCALE GENOMIC DNA]</scope>
    <source>
        <strain evidence="1">Sse05_10M</strain>
    </source>
</reference>
<accession>A0AAV6S829</accession>